<evidence type="ECO:0000256" key="1">
    <source>
        <dbReference type="ARBA" id="ARBA00002446"/>
    </source>
</evidence>
<comment type="subunit">
    <text evidence="4">Homodimer.</text>
</comment>
<dbReference type="Gene3D" id="3.30.70.1010">
    <property type="entry name" value="Translation elongation factor EF1B, gamma chain, conserved domain"/>
    <property type="match status" value="1"/>
</dbReference>
<evidence type="ECO:0000313" key="13">
    <source>
        <dbReference type="WBParaSite" id="SMRG1_27800.1"/>
    </source>
</evidence>
<dbReference type="Gene3D" id="1.20.1050.10">
    <property type="match status" value="1"/>
</dbReference>
<dbReference type="InterPro" id="IPR036282">
    <property type="entry name" value="Glutathione-S-Trfase_C_sf"/>
</dbReference>
<feature type="domain" description="GST N-terminal" evidence="10">
    <location>
        <begin position="45"/>
        <end position="126"/>
    </location>
</feature>
<dbReference type="FunFam" id="1.20.1050.10:FF:000006">
    <property type="entry name" value="Elongation factor 1 gamma"/>
    <property type="match status" value="1"/>
</dbReference>
<dbReference type="SMART" id="SM01183">
    <property type="entry name" value="EF1G"/>
    <property type="match status" value="1"/>
</dbReference>
<dbReference type="Gene3D" id="3.40.30.10">
    <property type="entry name" value="Glutaredoxin"/>
    <property type="match status" value="1"/>
</dbReference>
<dbReference type="PANTHER" id="PTHR43986:SF1">
    <property type="entry name" value="ELONGATION FACTOR 1-GAMMA"/>
    <property type="match status" value="1"/>
</dbReference>
<dbReference type="Pfam" id="PF00647">
    <property type="entry name" value="EF1G"/>
    <property type="match status" value="1"/>
</dbReference>
<proteinExistence type="inferred from homology"/>
<feature type="domain" description="EF-1-gamma C-terminal" evidence="9">
    <location>
        <begin position="303"/>
        <end position="459"/>
    </location>
</feature>
<keyword evidence="5 7" id="KW-0251">Elongation factor</keyword>
<dbReference type="SUPFAM" id="SSF47616">
    <property type="entry name" value="GST C-terminal domain-like"/>
    <property type="match status" value="1"/>
</dbReference>
<dbReference type="PROSITE" id="PS50405">
    <property type="entry name" value="GST_CTER"/>
    <property type="match status" value="1"/>
</dbReference>
<dbReference type="FunFam" id="3.30.70.1010:FF:000001">
    <property type="entry name" value="Elongation factor 1-gamma 1"/>
    <property type="match status" value="1"/>
</dbReference>
<feature type="compositionally biased region" description="Basic and acidic residues" evidence="8">
    <location>
        <begin position="264"/>
        <end position="292"/>
    </location>
</feature>
<dbReference type="GO" id="GO:0004364">
    <property type="term" value="F:glutathione transferase activity"/>
    <property type="evidence" value="ECO:0007669"/>
    <property type="project" value="UniProtKB-EC"/>
</dbReference>
<dbReference type="PANTHER" id="PTHR43986">
    <property type="entry name" value="ELONGATION FACTOR 1-GAMMA"/>
    <property type="match status" value="1"/>
</dbReference>
<evidence type="ECO:0000259" key="11">
    <source>
        <dbReference type="PROSITE" id="PS50405"/>
    </source>
</evidence>
<evidence type="ECO:0000259" key="9">
    <source>
        <dbReference type="PROSITE" id="PS50040"/>
    </source>
</evidence>
<feature type="domain" description="GST C-terminal" evidence="11">
    <location>
        <begin position="125"/>
        <end position="258"/>
    </location>
</feature>
<name>A0AA84ZFN6_9TREM</name>
<evidence type="ECO:0000313" key="12">
    <source>
        <dbReference type="Proteomes" id="UP000050790"/>
    </source>
</evidence>
<reference evidence="13" key="1">
    <citation type="submission" date="2023-11" db="UniProtKB">
        <authorList>
            <consortium name="WormBaseParasite"/>
        </authorList>
    </citation>
    <scope>IDENTIFICATION</scope>
</reference>
<dbReference type="GO" id="GO:0005737">
    <property type="term" value="C:cytoplasm"/>
    <property type="evidence" value="ECO:0007669"/>
    <property type="project" value="TreeGrafter"/>
</dbReference>
<evidence type="ECO:0000256" key="7">
    <source>
        <dbReference type="PROSITE-ProRule" id="PRU00519"/>
    </source>
</evidence>
<evidence type="ECO:0000256" key="3">
    <source>
        <dbReference type="ARBA" id="ARBA00005861"/>
    </source>
</evidence>
<comment type="function">
    <text evidence="2">Conjugation of reduced glutathione to a wide number of exogenous and endogenous hydrophobic electrophiles.</text>
</comment>
<evidence type="ECO:0000256" key="4">
    <source>
        <dbReference type="ARBA" id="ARBA00011738"/>
    </source>
</evidence>
<dbReference type="WBParaSite" id="SMRG1_27800.1">
    <property type="protein sequence ID" value="SMRG1_27800.1"/>
    <property type="gene ID" value="SMRG1_27800"/>
</dbReference>
<dbReference type="InterPro" id="IPR004046">
    <property type="entry name" value="GST_C"/>
</dbReference>
<dbReference type="GO" id="GO:0005634">
    <property type="term" value="C:nucleus"/>
    <property type="evidence" value="ECO:0007669"/>
    <property type="project" value="TreeGrafter"/>
</dbReference>
<evidence type="ECO:0000256" key="5">
    <source>
        <dbReference type="ARBA" id="ARBA00022768"/>
    </source>
</evidence>
<evidence type="ECO:0000256" key="6">
    <source>
        <dbReference type="ARBA" id="ARBA00022917"/>
    </source>
</evidence>
<dbReference type="InterPro" id="IPR036249">
    <property type="entry name" value="Thioredoxin-like_sf"/>
</dbReference>
<organism evidence="12 13">
    <name type="scientific">Schistosoma margrebowiei</name>
    <dbReference type="NCBI Taxonomy" id="48269"/>
    <lineage>
        <taxon>Eukaryota</taxon>
        <taxon>Metazoa</taxon>
        <taxon>Spiralia</taxon>
        <taxon>Lophotrochozoa</taxon>
        <taxon>Platyhelminthes</taxon>
        <taxon>Trematoda</taxon>
        <taxon>Digenea</taxon>
        <taxon>Strigeidida</taxon>
        <taxon>Schistosomatoidea</taxon>
        <taxon>Schistosomatidae</taxon>
        <taxon>Schistosoma</taxon>
    </lineage>
</organism>
<dbReference type="AlphaFoldDB" id="A0AA84ZFN6"/>
<dbReference type="Pfam" id="PF00043">
    <property type="entry name" value="GST_C"/>
    <property type="match status" value="1"/>
</dbReference>
<evidence type="ECO:0000256" key="2">
    <source>
        <dbReference type="ARBA" id="ARBA00003701"/>
    </source>
</evidence>
<dbReference type="InterPro" id="IPR010987">
    <property type="entry name" value="Glutathione-S-Trfase_C-like"/>
</dbReference>
<dbReference type="InterPro" id="IPR040079">
    <property type="entry name" value="Glutathione_S-Trfase"/>
</dbReference>
<dbReference type="SUPFAM" id="SSF89942">
    <property type="entry name" value="eEF1-gamma domain"/>
    <property type="match status" value="1"/>
</dbReference>
<dbReference type="SFLD" id="SFLDS00019">
    <property type="entry name" value="Glutathione_Transferase_(cytos"/>
    <property type="match status" value="1"/>
</dbReference>
<dbReference type="InterPro" id="IPR001662">
    <property type="entry name" value="EF1B_G_C"/>
</dbReference>
<dbReference type="Pfam" id="PF02798">
    <property type="entry name" value="GST_N"/>
    <property type="match status" value="1"/>
</dbReference>
<dbReference type="SUPFAM" id="SSF52833">
    <property type="entry name" value="Thioredoxin-like"/>
    <property type="match status" value="1"/>
</dbReference>
<dbReference type="InterPro" id="IPR036433">
    <property type="entry name" value="EF1B_G_C_sf"/>
</dbReference>
<dbReference type="GO" id="GO:0003746">
    <property type="term" value="F:translation elongation factor activity"/>
    <property type="evidence" value="ECO:0007669"/>
    <property type="project" value="UniProtKB-UniRule"/>
</dbReference>
<sequence length="459" mass="52776">MLSLFGGFLKREDFVCLYCPASKYWKGALLITWHAYCQWRFKMTVSGTLYTPEGYHRSWRAQIAAKFGGCTLKIVNFIPGVTDSDKKFLDKFPPATVPVFEADDGTCLFDVNAIAYYLGTDQLRGGKNTHCVTQWVNYADNSILPSVATWVYPCLGITQFNKQNTEKAKTCLASVLKFLNEQLSKITFLVGDRLSQADITVFTALHPLFTHVYEENDRKSYPHVIRWYTTVANQPEVLNVVGPCTFCVKAAQFDAKKYAELHKKTHETDQPKVATKEKPKSETPVKKEKPKDEDDYDDLSKPSENLLASLPPGKFNMDAFKRVFSNMDKEEAVSYFWDNFDPEAYSIWSCSYLFSDSLTLLFMTSNLVGGFFQRAVKMSKYGFGIMRIIGEDRNHTIQGIWIWRGTGLIFELDEDLQVDYESYEWKKLDHNAESTKALVHEYFTYKPEDSKLNQYKVFK</sequence>
<dbReference type="PROSITE" id="PS50404">
    <property type="entry name" value="GST_NTER"/>
    <property type="match status" value="1"/>
</dbReference>
<feature type="region of interest" description="Disordered" evidence="8">
    <location>
        <begin position="264"/>
        <end position="310"/>
    </location>
</feature>
<dbReference type="InterPro" id="IPR004045">
    <property type="entry name" value="Glutathione_S-Trfase_N"/>
</dbReference>
<comment type="similarity">
    <text evidence="3">Belongs to the GST superfamily. Mu family.</text>
</comment>
<keyword evidence="6 7" id="KW-0648">Protein biosynthesis</keyword>
<accession>A0AA84ZFN6</accession>
<dbReference type="Proteomes" id="UP000050790">
    <property type="component" value="Unassembled WGS sequence"/>
</dbReference>
<dbReference type="PROSITE" id="PS50040">
    <property type="entry name" value="EF1G_C"/>
    <property type="match status" value="1"/>
</dbReference>
<protein>
    <submittedName>
        <fullName evidence="13">Glutathione transferase</fullName>
    </submittedName>
</protein>
<comment type="function">
    <text evidence="1">GST isoenzymes appear to play a central role in the parasite detoxification system. Other functions are also suspected including a role in increasing the solubility of haematin in the parasite gut.</text>
</comment>
<evidence type="ECO:0000256" key="8">
    <source>
        <dbReference type="SAM" id="MobiDB-lite"/>
    </source>
</evidence>
<dbReference type="InterPro" id="IPR050802">
    <property type="entry name" value="EF-GSTs"/>
</dbReference>
<dbReference type="CDD" id="cd03181">
    <property type="entry name" value="GST_C_EF1Bgamma_like"/>
    <property type="match status" value="1"/>
</dbReference>
<evidence type="ECO:0000259" key="10">
    <source>
        <dbReference type="PROSITE" id="PS50404"/>
    </source>
</evidence>
<dbReference type="CDD" id="cd03044">
    <property type="entry name" value="GST_N_EF1Bgamma"/>
    <property type="match status" value="1"/>
</dbReference>